<dbReference type="Proteomes" id="UP000186391">
    <property type="component" value="Unassembled WGS sequence"/>
</dbReference>
<gene>
    <name evidence="1" type="ORF">NIES592_05680</name>
</gene>
<reference evidence="1 2" key="1">
    <citation type="submission" date="2016-11" db="EMBL/GenBank/DDBJ databases">
        <title>Draft Genome Sequences of Nine Cyanobacterial Strains from Diverse Habitats.</title>
        <authorList>
            <person name="Zhu T."/>
            <person name="Hou S."/>
            <person name="Lu X."/>
            <person name="Hess W.R."/>
        </authorList>
    </citation>
    <scope>NUCLEOTIDE SEQUENCE [LARGE SCALE GENOMIC DNA]</scope>
    <source>
        <strain evidence="1 2">NIES-592</strain>
    </source>
</reference>
<dbReference type="InterPro" id="IPR010328">
    <property type="entry name" value="DUF928"/>
</dbReference>
<dbReference type="AlphaFoldDB" id="A0A1U7H3A0"/>
<name>A0A1U7H3A0_9CYAN</name>
<organism evidence="1 2">
    <name type="scientific">Fischerella major NIES-592</name>
    <dbReference type="NCBI Taxonomy" id="210994"/>
    <lineage>
        <taxon>Bacteria</taxon>
        <taxon>Bacillati</taxon>
        <taxon>Cyanobacteriota</taxon>
        <taxon>Cyanophyceae</taxon>
        <taxon>Nostocales</taxon>
        <taxon>Hapalosiphonaceae</taxon>
        <taxon>Fischerella</taxon>
    </lineage>
</organism>
<dbReference type="OrthoDB" id="532838at2"/>
<evidence type="ECO:0000313" key="1">
    <source>
        <dbReference type="EMBL" id="OKH15581.1"/>
    </source>
</evidence>
<dbReference type="RefSeq" id="WP_073555164.1">
    <property type="nucleotide sequence ID" value="NZ_MRCA01000002.1"/>
</dbReference>
<evidence type="ECO:0000313" key="2">
    <source>
        <dbReference type="Proteomes" id="UP000186391"/>
    </source>
</evidence>
<dbReference type="Pfam" id="PF06051">
    <property type="entry name" value="DUF928"/>
    <property type="match status" value="1"/>
</dbReference>
<comment type="caution">
    <text evidence="1">The sequence shown here is derived from an EMBL/GenBank/DDBJ whole genome shotgun (WGS) entry which is preliminary data.</text>
</comment>
<proteinExistence type="predicted"/>
<keyword evidence="2" id="KW-1185">Reference proteome</keyword>
<sequence length="245" mass="27079">MTHKQWLLHKIFNPKILIICALTIPFLFTQITLAAYKPPRNQKPPSGYTESSGVRGKCKAIDADSVTLLAPSTHIGQTTSSHPTFAWFVPHHQRVPLEFSIYELGSNEQLKLTYKSRLQSSPGVMKLSLPENLPGLAMGKKYLWQVEILCDFNHPSRNLLATADIAIVPMPTNLQAALHHKGDRTQRASLYAQAGMWYDALGEALADSNDGELGKLAANLLKDLASLEKSPEIRDLSQVALGQNE</sequence>
<protein>
    <recommendedName>
        <fullName evidence="3">DUF928 domain-containing protein</fullName>
    </recommendedName>
</protein>
<evidence type="ECO:0008006" key="3">
    <source>
        <dbReference type="Google" id="ProtNLM"/>
    </source>
</evidence>
<dbReference type="EMBL" id="MRCA01000002">
    <property type="protein sequence ID" value="OKH15581.1"/>
    <property type="molecule type" value="Genomic_DNA"/>
</dbReference>
<accession>A0A1U7H3A0</accession>